<keyword evidence="5 6" id="KW-0472">Membrane</keyword>
<evidence type="ECO:0000256" key="5">
    <source>
        <dbReference type="ARBA" id="ARBA00023136"/>
    </source>
</evidence>
<sequence>MTTATILAVFTTMLILALIPGPATLVTVSRTVTGGVKHGTATVFGTVVGDLFYLTLALWGLTTLSQVLGNLFVIIQYIGAVYLFYLGLTLVYYKQRLSKHPQGIEPAPKSIFSSIATGTMITLGNPKAIVFYVSFFPALIDLNSVTLSDMAILYVINLFSIGGVLMVYVLVAQKTKNALKESPAKDIIRSGSGVLLIVTSGYIGANS</sequence>
<dbReference type="PANTHER" id="PTHR30086:SF20">
    <property type="entry name" value="ARGININE EXPORTER PROTEIN ARGO-RELATED"/>
    <property type="match status" value="1"/>
</dbReference>
<dbReference type="EMBL" id="CP040602">
    <property type="protein sequence ID" value="QCU90062.1"/>
    <property type="molecule type" value="Genomic_DNA"/>
</dbReference>
<evidence type="ECO:0000256" key="6">
    <source>
        <dbReference type="SAM" id="Phobius"/>
    </source>
</evidence>
<dbReference type="KEGG" id="thig:FE785_05145"/>
<evidence type="ECO:0000313" key="7">
    <source>
        <dbReference type="EMBL" id="QCU90062.1"/>
    </source>
</evidence>
<name>A0A4P9K521_9GAMM</name>
<dbReference type="Proteomes" id="UP000304864">
    <property type="component" value="Chromosome"/>
</dbReference>
<keyword evidence="2" id="KW-1003">Cell membrane</keyword>
<accession>A0A4P9K521</accession>
<evidence type="ECO:0000256" key="2">
    <source>
        <dbReference type="ARBA" id="ARBA00022475"/>
    </source>
</evidence>
<feature type="transmembrane region" description="Helical" evidence="6">
    <location>
        <begin position="114"/>
        <end position="139"/>
    </location>
</feature>
<feature type="transmembrane region" description="Helical" evidence="6">
    <location>
        <begin position="151"/>
        <end position="171"/>
    </location>
</feature>
<feature type="transmembrane region" description="Helical" evidence="6">
    <location>
        <begin position="6"/>
        <end position="28"/>
    </location>
</feature>
<keyword evidence="4 6" id="KW-1133">Transmembrane helix</keyword>
<dbReference type="OrthoDB" id="581870at2"/>
<evidence type="ECO:0000313" key="8">
    <source>
        <dbReference type="Proteomes" id="UP000304864"/>
    </source>
</evidence>
<dbReference type="GO" id="GO:0015171">
    <property type="term" value="F:amino acid transmembrane transporter activity"/>
    <property type="evidence" value="ECO:0007669"/>
    <property type="project" value="TreeGrafter"/>
</dbReference>
<keyword evidence="8" id="KW-1185">Reference proteome</keyword>
<proteinExistence type="predicted"/>
<dbReference type="PANTHER" id="PTHR30086">
    <property type="entry name" value="ARGININE EXPORTER PROTEIN ARGO"/>
    <property type="match status" value="1"/>
</dbReference>
<evidence type="ECO:0000256" key="1">
    <source>
        <dbReference type="ARBA" id="ARBA00004651"/>
    </source>
</evidence>
<dbReference type="InterPro" id="IPR001123">
    <property type="entry name" value="LeuE-type"/>
</dbReference>
<dbReference type="AlphaFoldDB" id="A0A4P9K521"/>
<evidence type="ECO:0000256" key="3">
    <source>
        <dbReference type="ARBA" id="ARBA00022692"/>
    </source>
</evidence>
<protein>
    <submittedName>
        <fullName evidence="7">LysE family translocator</fullName>
    </submittedName>
</protein>
<reference evidence="7 8" key="1">
    <citation type="submission" date="2019-05" db="EMBL/GenBank/DDBJ databases">
        <title>Thiomicrorhabdus sediminis sp. nov, a novel sulfur-oxidizing bacterium isolated from coastal sediment.</title>
        <authorList>
            <person name="Liu X."/>
        </authorList>
    </citation>
    <scope>NUCLEOTIDE SEQUENCE [LARGE SCALE GENOMIC DNA]</scope>
    <source>
        <strain evidence="7 8">G1</strain>
    </source>
</reference>
<evidence type="ECO:0000256" key="4">
    <source>
        <dbReference type="ARBA" id="ARBA00022989"/>
    </source>
</evidence>
<keyword evidence="3 6" id="KW-0812">Transmembrane</keyword>
<dbReference type="RefSeq" id="WP_138564739.1">
    <property type="nucleotide sequence ID" value="NZ_CP040602.1"/>
</dbReference>
<dbReference type="Pfam" id="PF01810">
    <property type="entry name" value="LysE"/>
    <property type="match status" value="1"/>
</dbReference>
<dbReference type="GO" id="GO:0005886">
    <property type="term" value="C:plasma membrane"/>
    <property type="evidence" value="ECO:0007669"/>
    <property type="project" value="UniProtKB-SubCell"/>
</dbReference>
<gene>
    <name evidence="7" type="ORF">FE785_05145</name>
</gene>
<organism evidence="7 8">
    <name type="scientific">Thiomicrorhabdus sediminis</name>
    <dbReference type="NCBI Taxonomy" id="2580412"/>
    <lineage>
        <taxon>Bacteria</taxon>
        <taxon>Pseudomonadati</taxon>
        <taxon>Pseudomonadota</taxon>
        <taxon>Gammaproteobacteria</taxon>
        <taxon>Thiotrichales</taxon>
        <taxon>Piscirickettsiaceae</taxon>
        <taxon>Thiomicrorhabdus</taxon>
    </lineage>
</organism>
<feature type="transmembrane region" description="Helical" evidence="6">
    <location>
        <begin position="40"/>
        <end position="61"/>
    </location>
</feature>
<feature type="transmembrane region" description="Helical" evidence="6">
    <location>
        <begin position="67"/>
        <end position="93"/>
    </location>
</feature>
<comment type="subcellular location">
    <subcellularLocation>
        <location evidence="1">Cell membrane</location>
        <topology evidence="1">Multi-pass membrane protein</topology>
    </subcellularLocation>
</comment>